<dbReference type="GO" id="GO:0005576">
    <property type="term" value="C:extracellular region"/>
    <property type="evidence" value="ECO:0007669"/>
    <property type="project" value="UniProtKB-SubCell"/>
</dbReference>
<organism evidence="6 7">
    <name type="scientific">Burkholderia reimsis</name>
    <dbReference type="NCBI Taxonomy" id="2234132"/>
    <lineage>
        <taxon>Bacteria</taxon>
        <taxon>Pseudomonadati</taxon>
        <taxon>Pseudomonadota</taxon>
        <taxon>Betaproteobacteria</taxon>
        <taxon>Burkholderiales</taxon>
        <taxon>Burkholderiaceae</taxon>
        <taxon>Burkholderia</taxon>
    </lineage>
</organism>
<dbReference type="Pfam" id="PF05860">
    <property type="entry name" value="TPS"/>
    <property type="match status" value="1"/>
</dbReference>
<dbReference type="Gene3D" id="2.160.20.110">
    <property type="match status" value="3"/>
</dbReference>
<dbReference type="Pfam" id="PF07581">
    <property type="entry name" value="Glug"/>
    <property type="match status" value="1"/>
</dbReference>
<dbReference type="Gene3D" id="2.160.20.10">
    <property type="entry name" value="Single-stranded right-handed beta-helix, Pectin lyase-like"/>
    <property type="match status" value="1"/>
</dbReference>
<dbReference type="SMART" id="SM00912">
    <property type="entry name" value="Haemagg_act"/>
    <property type="match status" value="1"/>
</dbReference>
<sequence length="1052" mass="103936">MNKAYSLVWNEAQGGWCAVSETARRRGKTGSGKRLLAAGVSLLGLAATSAYALPTGGAVASGKADIATSADGKTMSINQHTDKLITNWQDFSVAGGERVSFQQPDVKSIALNRVIGTNGSQIHGQIDANGKVFVVNPNGVVFGAGAQVNVGGLVASTKDISDKDFLAGTYRFSGTSGQSVENAGTIEAAEGGSVALLGARVSNTGVIRAKAGRVALGAGNAFTVNFDGNGLLNLQVEGGAMDAQAHNGGLLSAEGGEVLMTARAANGLLNAVVNNSGTIEAQGLKEREGKIVLDGGLVQVAGKLNAAGGDVTTRGEQVKVAVDTQVDTRSSSGRTGTWTIESANANVDGADAAIGAATLSRALGTTNVALMNTSGDLTVDGAVNWTSDHTLALTSQKGDVALKQAVTASGAKASVKADAAGEIRIDDKLALTGDQAHLELNAKKGHRFTQDNASATLSGRNASFSSNGEGYQVIHDVADLRNVDLDLNGRYVLGNAIDGRGAAFRSIGANSAFEGVFDGLGNTVSRLKVNNSGSSVGLFAENRGRIANLALDSIAVNGASTSIKSSMTIGGLAGANRGGTISNVRATRMSISSSGTGYSVAGGLVGENNAGVIDGARFQGSITGNDRTVNIGGIAGTNASSRIANSRADAEIRNVRSPSSTMTNLVGGIAGLSWDSTISDSSSAGRIAVGNAMYAGGLVGHAVGGAIDRSNSSMAVSAGQAGMVGGAVGSNVYTALSNVSASGNVSATSGADVGGLVGRSDYATILASSASGNVSATAGSRVGGFIGTNANSRISQSHATGNVTGNGSAATGGFAGVNDGGSMLADVSAKGRTADAGRGIVGGLVGQNAGAILLGNAYGDVSAGDASSIGGLVAVNDGSIDHAESSGAVRGGQDSSIGGLVGTNRGRVVSSSSTSNVVSLRGSYAGGLIGENRGKQAVVSGSTAGGTVTATGGQYAGGFVGANDGLIDGSESSGTVYAAGAYVGGFAGQNYGTIRSSRTSSKIDYPAQARPVFTGGFAGLNTGSIESSQATGAASKEPFVAFNIGMIDGKSW</sequence>
<dbReference type="InterPro" id="IPR012334">
    <property type="entry name" value="Pectin_lyas_fold"/>
</dbReference>
<feature type="transmembrane region" description="Helical" evidence="4">
    <location>
        <begin position="35"/>
        <end position="53"/>
    </location>
</feature>
<keyword evidence="4" id="KW-0812">Transmembrane</keyword>
<reference evidence="6 7" key="1">
    <citation type="submission" date="2018-06" db="EMBL/GenBank/DDBJ databases">
        <title>Draft genome sequence of Burkholderia reimsis strain BE51 isolated from a French agricultural soil.</title>
        <authorList>
            <person name="Esmaeel Q."/>
        </authorList>
    </citation>
    <scope>NUCLEOTIDE SEQUENCE [LARGE SCALE GENOMIC DNA]</scope>
    <source>
        <strain evidence="6 7">BE51</strain>
    </source>
</reference>
<dbReference type="EMBL" id="QMFZ01000011">
    <property type="protein sequence ID" value="RBB39192.1"/>
    <property type="molecule type" value="Genomic_DNA"/>
</dbReference>
<name>A0A365QVJ9_9BURK</name>
<dbReference type="PANTHER" id="PTHR12338">
    <property type="entry name" value="AUTOTRANSPORTER"/>
    <property type="match status" value="1"/>
</dbReference>
<comment type="caution">
    <text evidence="6">The sequence shown here is derived from an EMBL/GenBank/DDBJ whole genome shotgun (WGS) entry which is preliminary data.</text>
</comment>
<dbReference type="InterPro" id="IPR011050">
    <property type="entry name" value="Pectin_lyase_fold/virulence"/>
</dbReference>
<comment type="subcellular location">
    <subcellularLocation>
        <location evidence="1">Secreted</location>
    </subcellularLocation>
</comment>
<accession>A0A365QVJ9</accession>
<proteinExistence type="predicted"/>
<dbReference type="RefSeq" id="WP_113045793.1">
    <property type="nucleotide sequence ID" value="NZ_QMFZ01000011.1"/>
</dbReference>
<evidence type="ECO:0000256" key="1">
    <source>
        <dbReference type="ARBA" id="ARBA00004613"/>
    </source>
</evidence>
<evidence type="ECO:0000313" key="6">
    <source>
        <dbReference type="EMBL" id="RBB39192.1"/>
    </source>
</evidence>
<evidence type="ECO:0000256" key="2">
    <source>
        <dbReference type="ARBA" id="ARBA00022525"/>
    </source>
</evidence>
<keyword evidence="7" id="KW-1185">Reference proteome</keyword>
<dbReference type="SUPFAM" id="SSF51126">
    <property type="entry name" value="Pectin lyase-like"/>
    <property type="match status" value="1"/>
</dbReference>
<evidence type="ECO:0000256" key="3">
    <source>
        <dbReference type="ARBA" id="ARBA00022729"/>
    </source>
</evidence>
<keyword evidence="2" id="KW-0964">Secreted</keyword>
<dbReference type="InterPro" id="IPR011493">
    <property type="entry name" value="GLUG"/>
</dbReference>
<dbReference type="Proteomes" id="UP000252458">
    <property type="component" value="Unassembled WGS sequence"/>
</dbReference>
<dbReference type="NCBIfam" id="TIGR01901">
    <property type="entry name" value="adhes_NPXG"/>
    <property type="match status" value="1"/>
</dbReference>
<protein>
    <submittedName>
        <fullName evidence="6">Filamentous hemagglutinin</fullName>
    </submittedName>
</protein>
<evidence type="ECO:0000313" key="7">
    <source>
        <dbReference type="Proteomes" id="UP000252458"/>
    </source>
</evidence>
<gene>
    <name evidence="6" type="ORF">DPV79_15240</name>
</gene>
<keyword evidence="3" id="KW-0732">Signal</keyword>
<dbReference type="AlphaFoldDB" id="A0A365QVJ9"/>
<dbReference type="InterPro" id="IPR050909">
    <property type="entry name" value="Bact_Autotransporter_VF"/>
</dbReference>
<dbReference type="PANTHER" id="PTHR12338:SF8">
    <property type="entry name" value="HEME_HEMOPEXIN-BINDING PROTEIN"/>
    <property type="match status" value="1"/>
</dbReference>
<evidence type="ECO:0000256" key="4">
    <source>
        <dbReference type="SAM" id="Phobius"/>
    </source>
</evidence>
<evidence type="ECO:0000259" key="5">
    <source>
        <dbReference type="SMART" id="SM00912"/>
    </source>
</evidence>
<keyword evidence="4" id="KW-0472">Membrane</keyword>
<dbReference type="InterPro" id="IPR024973">
    <property type="entry name" value="ESPR"/>
</dbReference>
<dbReference type="InterPro" id="IPR008638">
    <property type="entry name" value="FhaB/CdiA-like_TPS"/>
</dbReference>
<keyword evidence="4" id="KW-1133">Transmembrane helix</keyword>
<feature type="domain" description="Filamentous haemagglutinin FhaB/tRNA nuclease CdiA-like TPS" evidence="5">
    <location>
        <begin position="50"/>
        <end position="164"/>
    </location>
</feature>
<dbReference type="Pfam" id="PF13018">
    <property type="entry name" value="ESPR"/>
    <property type="match status" value="1"/>
</dbReference>